<protein>
    <recommendedName>
        <fullName evidence="3">STAS/SEC14 domain-containing protein</fullName>
    </recommendedName>
</protein>
<evidence type="ECO:0000313" key="2">
    <source>
        <dbReference type="Proteomes" id="UP001596105"/>
    </source>
</evidence>
<dbReference type="EMBL" id="JBHSMH010000097">
    <property type="protein sequence ID" value="MFC5471293.1"/>
    <property type="molecule type" value="Genomic_DNA"/>
</dbReference>
<comment type="caution">
    <text evidence="1">The sequence shown here is derived from an EMBL/GenBank/DDBJ whole genome shotgun (WGS) entry which is preliminary data.</text>
</comment>
<evidence type="ECO:0008006" key="3">
    <source>
        <dbReference type="Google" id="ProtNLM"/>
    </source>
</evidence>
<accession>A0ABW0M2Y8</accession>
<evidence type="ECO:0000313" key="1">
    <source>
        <dbReference type="EMBL" id="MFC5471293.1"/>
    </source>
</evidence>
<sequence>MVHFDTPYATVTWKEDIQAVFVEWKGFAQGEDYRMPYEKGLELLVQKKARKWLLDSRMTSVIHADDQVWIAQDFNPRNHAAGMRYIAAVTPEKVIGRTSARKAVAAARDTVEFVFENFESMEEAERWLSEVD</sequence>
<dbReference type="Proteomes" id="UP001596105">
    <property type="component" value="Unassembled WGS sequence"/>
</dbReference>
<name>A0ABW0M2Y8_9BACL</name>
<proteinExistence type="predicted"/>
<reference evidence="2" key="1">
    <citation type="journal article" date="2019" name="Int. J. Syst. Evol. Microbiol.">
        <title>The Global Catalogue of Microorganisms (GCM) 10K type strain sequencing project: providing services to taxonomists for standard genome sequencing and annotation.</title>
        <authorList>
            <consortium name="The Broad Institute Genomics Platform"/>
            <consortium name="The Broad Institute Genome Sequencing Center for Infectious Disease"/>
            <person name="Wu L."/>
            <person name="Ma J."/>
        </authorList>
    </citation>
    <scope>NUCLEOTIDE SEQUENCE [LARGE SCALE GENOMIC DNA]</scope>
    <source>
        <strain evidence="2">CCUG 57113</strain>
    </source>
</reference>
<gene>
    <name evidence="1" type="ORF">ACFPPD_21625</name>
</gene>
<dbReference type="RefSeq" id="WP_209750458.1">
    <property type="nucleotide sequence ID" value="NZ_JBHSMH010000097.1"/>
</dbReference>
<keyword evidence="2" id="KW-1185">Reference proteome</keyword>
<organism evidence="1 2">
    <name type="scientific">Cohnella suwonensis</name>
    <dbReference type="NCBI Taxonomy" id="696072"/>
    <lineage>
        <taxon>Bacteria</taxon>
        <taxon>Bacillati</taxon>
        <taxon>Bacillota</taxon>
        <taxon>Bacilli</taxon>
        <taxon>Bacillales</taxon>
        <taxon>Paenibacillaceae</taxon>
        <taxon>Cohnella</taxon>
    </lineage>
</organism>